<dbReference type="InterPro" id="IPR045008">
    <property type="entry name" value="ACX4-like"/>
</dbReference>
<evidence type="ECO:0000256" key="2">
    <source>
        <dbReference type="SAM" id="Phobius"/>
    </source>
</evidence>
<evidence type="ECO:0000256" key="1">
    <source>
        <dbReference type="SAM" id="MobiDB-lite"/>
    </source>
</evidence>
<dbReference type="GO" id="GO:0006635">
    <property type="term" value="P:fatty acid beta-oxidation"/>
    <property type="evidence" value="ECO:0007669"/>
    <property type="project" value="InterPro"/>
</dbReference>
<proteinExistence type="predicted"/>
<dbReference type="GO" id="GO:0003995">
    <property type="term" value="F:acyl-CoA dehydrogenase activity"/>
    <property type="evidence" value="ECO:0007669"/>
    <property type="project" value="InterPro"/>
</dbReference>
<gene>
    <name evidence="3" type="ORF">DVH24_036179</name>
</gene>
<evidence type="ECO:0000313" key="3">
    <source>
        <dbReference type="EMBL" id="RXH81838.1"/>
    </source>
</evidence>
<protein>
    <submittedName>
        <fullName evidence="3">Uncharacterized protein</fullName>
    </submittedName>
</protein>
<keyword evidence="2" id="KW-0472">Membrane</keyword>
<reference evidence="3 4" key="1">
    <citation type="submission" date="2018-10" db="EMBL/GenBank/DDBJ databases">
        <title>A high-quality apple genome assembly.</title>
        <authorList>
            <person name="Hu J."/>
        </authorList>
    </citation>
    <scope>NUCLEOTIDE SEQUENCE [LARGE SCALE GENOMIC DNA]</scope>
    <source>
        <strain evidence="4">cv. HFTH1</strain>
        <tissue evidence="3">Young leaf</tissue>
    </source>
</reference>
<dbReference type="Gene3D" id="1.10.540.10">
    <property type="entry name" value="Acyl-CoA dehydrogenase/oxidase, N-terminal domain"/>
    <property type="match status" value="1"/>
</dbReference>
<organism evidence="3 4">
    <name type="scientific">Malus domestica</name>
    <name type="common">Apple</name>
    <name type="synonym">Pyrus malus</name>
    <dbReference type="NCBI Taxonomy" id="3750"/>
    <lineage>
        <taxon>Eukaryota</taxon>
        <taxon>Viridiplantae</taxon>
        <taxon>Streptophyta</taxon>
        <taxon>Embryophyta</taxon>
        <taxon>Tracheophyta</taxon>
        <taxon>Spermatophyta</taxon>
        <taxon>Magnoliopsida</taxon>
        <taxon>eudicotyledons</taxon>
        <taxon>Gunneridae</taxon>
        <taxon>Pentapetalae</taxon>
        <taxon>rosids</taxon>
        <taxon>fabids</taxon>
        <taxon>Rosales</taxon>
        <taxon>Rosaceae</taxon>
        <taxon>Amygdaloideae</taxon>
        <taxon>Maleae</taxon>
        <taxon>Malus</taxon>
    </lineage>
</organism>
<keyword evidence="4" id="KW-1185">Reference proteome</keyword>
<keyword evidence="2" id="KW-0812">Transmembrane</keyword>
<feature type="region of interest" description="Disordered" evidence="1">
    <location>
        <begin position="101"/>
        <end position="125"/>
    </location>
</feature>
<dbReference type="PANTHER" id="PTHR43188:SF1">
    <property type="entry name" value="ACYL-COA DEHYDROGENASE"/>
    <property type="match status" value="1"/>
</dbReference>
<comment type="caution">
    <text evidence="3">The sequence shown here is derived from an EMBL/GenBank/DDBJ whole genome shotgun (WGS) entry which is preliminary data.</text>
</comment>
<dbReference type="GO" id="GO:0050660">
    <property type="term" value="F:flavin adenine dinucleotide binding"/>
    <property type="evidence" value="ECO:0007669"/>
    <property type="project" value="InterPro"/>
</dbReference>
<dbReference type="GO" id="GO:0005777">
    <property type="term" value="C:peroxisome"/>
    <property type="evidence" value="ECO:0007669"/>
    <property type="project" value="TreeGrafter"/>
</dbReference>
<dbReference type="InterPro" id="IPR037069">
    <property type="entry name" value="AcylCoA_DH/ox_N_sf"/>
</dbReference>
<dbReference type="SUPFAM" id="SSF56645">
    <property type="entry name" value="Acyl-CoA dehydrogenase NM domain-like"/>
    <property type="match status" value="1"/>
</dbReference>
<dbReference type="PANTHER" id="PTHR43188">
    <property type="entry name" value="ACYL-COENZYME A OXIDASE"/>
    <property type="match status" value="1"/>
</dbReference>
<feature type="transmembrane region" description="Helical" evidence="2">
    <location>
        <begin position="212"/>
        <end position="235"/>
    </location>
</feature>
<name>A0A498IDX3_MALDO</name>
<dbReference type="EMBL" id="RDQH01000338">
    <property type="protein sequence ID" value="RXH81838.1"/>
    <property type="molecule type" value="Genomic_DNA"/>
</dbReference>
<dbReference type="AlphaFoldDB" id="A0A498IDX3"/>
<dbReference type="InterPro" id="IPR009100">
    <property type="entry name" value="AcylCoA_DH/oxidase_NM_dom_sf"/>
</dbReference>
<feature type="transmembrane region" description="Helical" evidence="2">
    <location>
        <begin position="43"/>
        <end position="60"/>
    </location>
</feature>
<evidence type="ECO:0000313" key="4">
    <source>
        <dbReference type="Proteomes" id="UP000290289"/>
    </source>
</evidence>
<keyword evidence="2" id="KW-1133">Transmembrane helix</keyword>
<dbReference type="Proteomes" id="UP000290289">
    <property type="component" value="Chromosome 12"/>
</dbReference>
<dbReference type="STRING" id="3750.A0A498IDX3"/>
<feature type="transmembrane region" description="Helical" evidence="2">
    <location>
        <begin position="255"/>
        <end position="274"/>
    </location>
</feature>
<accession>A0A498IDX3</accession>
<sequence length="339" mass="36844">MIEGGQFQDHLCCMCVHGEIVFVKQFRISSCNTIDSNFSDLRIHLVILFAFCTLLVHLITSDYYKIDDLLTPEEQAIRLSVRECMEKDVAPIMAEEVIGDVGKDDVGDGGADDELGEKTPNEDDGLEQELVMAKKGERTGNSGLGRDDDGLSLDSELVTVEDAESMTGSGAAAKFPFQIIPKLGALRIAGGTIKVLNTYLNKLFLTLVFDNLLDGLVISLLAFFLSGLWVSGLSITANAFATAEIARIDASCSTFFLVHSSLAMLTIGLSPAGYSSLFICMLKGLTEPDYGSDASALRATATEVKDFNLLICFYISVKWYYHALLVFGCHGSDHAISRM</sequence>